<feature type="compositionally biased region" description="Basic and acidic residues" evidence="28">
    <location>
        <begin position="683"/>
        <end position="697"/>
    </location>
</feature>
<evidence type="ECO:0000256" key="10">
    <source>
        <dbReference type="ARBA" id="ARBA00022645"/>
    </source>
</evidence>
<keyword evidence="22" id="KW-0511">Multifunctional enzyme</keyword>
<dbReference type="GO" id="GO:0009002">
    <property type="term" value="F:serine-type D-Ala-D-Ala carboxypeptidase activity"/>
    <property type="evidence" value="ECO:0007669"/>
    <property type="project" value="UniProtKB-EC"/>
</dbReference>
<keyword evidence="18" id="KW-0573">Peptidoglycan synthesis</keyword>
<sequence>MRPIRPNRDYPVKFIKRLFLFSLICIVLGVSTIFGFYYYVKPELPDVATLRDVQLQTPMQVFSQDGKLIAQFGEKRRIPLKLSDIPPELIHAFLATEDSRFYEHYGFDPIGITRAALAVLISGSASQGASTITQQLARNFFLSNEKKIMRKVKEIFIAVHIEQLLTKDEILELYLNKIYLGYRSYGVGAAAQVYFGKNVQDLTLSEMAMIAGLPKAPSTMNPIYSLTRAIKRRNVVLMRMLDEHYITQEQYDTARAEPLKAKYHVAEIEVRAPYVAELARAWMVDHYGEDAYTSGMRVTTTIRSDLQEAANEAAINNLIAYDERHGYRGAEKVLWKEGQPDFTQDEMAEYLKEQPIYGEMYPAIVMDVTQQSATVWVKDQGIQIISWDGMKWARRFITDDRQGDAPTNAHEIMAAGEQIWVRQLTQEGQEQPIWHLSQVPNANTAFVAMNPENGAVLAMVGGFNFIHNKFNRVTQSIRQVGSGIKPFIYSSAIDDGMTLASLVNDAPINKWDQSQGTAWRPKNSPPTYGGPTRLRIGLAQSKNVMAIRVLREVGLERVRHYLTRFGFDPDNLPHSETIALGAGSLSPLKLVQGYSVFANGGYSVDAYYIDRVEDPFGSLEFQAEPKIVCHSQCAGQNSSALNTPDSDTSEYAANGPSDTTQSNASEQAVDDQRMNGNTLSEGTDGHRFNENDFNEHPATEQYAPQVISEQNAFLVREMMYSNIWGGGNWREGTGWNGTGWRAQKLKRRDIGGKTGTTNDSKDAWYNGFAPGIVATAWVGFDDHNRDLGRTTNNPNLDDVPISGGESGAKTAQPAWIDFMSHALNDVPQHDKVIPEHIVQARIDRDSGLLTTKTDGSAMFEYFIQGTEPKEYVQDTVTNSLYTSPNGGEELF</sequence>
<dbReference type="EMBL" id="FXXI01000009">
    <property type="protein sequence ID" value="SMS02226.1"/>
    <property type="molecule type" value="Genomic_DNA"/>
</dbReference>
<dbReference type="InterPro" id="IPR050396">
    <property type="entry name" value="Glycosyltr_51/Transpeptidase"/>
</dbReference>
<dbReference type="Pfam" id="PF00912">
    <property type="entry name" value="Transgly"/>
    <property type="match status" value="1"/>
</dbReference>
<keyword evidence="12" id="KW-0328">Glycosyltransferase</keyword>
<evidence type="ECO:0000256" key="26">
    <source>
        <dbReference type="ARBA" id="ARBA00049902"/>
    </source>
</evidence>
<dbReference type="NCBIfam" id="TIGR02074">
    <property type="entry name" value="PBP_1a_fam"/>
    <property type="match status" value="1"/>
</dbReference>
<evidence type="ECO:0000256" key="25">
    <source>
        <dbReference type="ARBA" id="ARBA00044770"/>
    </source>
</evidence>
<feature type="transmembrane region" description="Helical" evidence="29">
    <location>
        <begin position="20"/>
        <end position="40"/>
    </location>
</feature>
<evidence type="ECO:0000256" key="11">
    <source>
        <dbReference type="ARBA" id="ARBA00022670"/>
    </source>
</evidence>
<dbReference type="GO" id="GO:0006508">
    <property type="term" value="P:proteolysis"/>
    <property type="evidence" value="ECO:0007669"/>
    <property type="project" value="UniProtKB-KW"/>
</dbReference>
<evidence type="ECO:0000256" key="4">
    <source>
        <dbReference type="ARBA" id="ARBA00007090"/>
    </source>
</evidence>
<evidence type="ECO:0000256" key="13">
    <source>
        <dbReference type="ARBA" id="ARBA00022679"/>
    </source>
</evidence>
<dbReference type="GO" id="GO:0030288">
    <property type="term" value="C:outer membrane-bounded periplasmic space"/>
    <property type="evidence" value="ECO:0007669"/>
    <property type="project" value="TreeGrafter"/>
</dbReference>
<dbReference type="GO" id="GO:0008658">
    <property type="term" value="F:penicillin binding"/>
    <property type="evidence" value="ECO:0007669"/>
    <property type="project" value="InterPro"/>
</dbReference>
<evidence type="ECO:0000259" key="30">
    <source>
        <dbReference type="Pfam" id="PF00905"/>
    </source>
</evidence>
<comment type="similarity">
    <text evidence="4">In the C-terminal section; belongs to the transpeptidase family.</text>
</comment>
<dbReference type="FunFam" id="3.40.710.10:FF:000010">
    <property type="entry name" value="Penicillin-binding protein 1A"/>
    <property type="match status" value="1"/>
</dbReference>
<comment type="pathway">
    <text evidence="27">Glycan biosynthesis.</text>
</comment>
<keyword evidence="23" id="KW-0961">Cell wall biogenesis/degradation</keyword>
<evidence type="ECO:0000256" key="17">
    <source>
        <dbReference type="ARBA" id="ARBA00022968"/>
    </source>
</evidence>
<name>A0A1Y6IX59_9VIBR</name>
<dbReference type="GO" id="GO:0005886">
    <property type="term" value="C:plasma membrane"/>
    <property type="evidence" value="ECO:0007669"/>
    <property type="project" value="UniProtKB-SubCell"/>
</dbReference>
<evidence type="ECO:0000259" key="31">
    <source>
        <dbReference type="Pfam" id="PF00912"/>
    </source>
</evidence>
<dbReference type="InterPro" id="IPR001460">
    <property type="entry name" value="PCN-bd_Tpept"/>
</dbReference>
<evidence type="ECO:0000256" key="15">
    <source>
        <dbReference type="ARBA" id="ARBA00022801"/>
    </source>
</evidence>
<evidence type="ECO:0000256" key="21">
    <source>
        <dbReference type="ARBA" id="ARBA00023251"/>
    </source>
</evidence>
<dbReference type="AlphaFoldDB" id="A0A1Y6IX59"/>
<accession>A0A1Y6IX59</accession>
<comment type="similarity">
    <text evidence="5">In the N-terminal section; belongs to the glycosyltransferase 51 family.</text>
</comment>
<evidence type="ECO:0000259" key="32">
    <source>
        <dbReference type="Pfam" id="PF17092"/>
    </source>
</evidence>
<feature type="domain" description="Penicillin-binding protein OB-like" evidence="32">
    <location>
        <begin position="327"/>
        <end position="441"/>
    </location>
</feature>
<dbReference type="FunFam" id="1.10.3810.10:FF:000003">
    <property type="entry name" value="Penicillin-binding protein 1a"/>
    <property type="match status" value="1"/>
</dbReference>
<dbReference type="Proteomes" id="UP000196125">
    <property type="component" value="Unassembled WGS sequence"/>
</dbReference>
<feature type="domain" description="Glycosyl transferase family 51" evidence="31">
    <location>
        <begin position="65"/>
        <end position="240"/>
    </location>
</feature>
<evidence type="ECO:0000256" key="23">
    <source>
        <dbReference type="ARBA" id="ARBA00023316"/>
    </source>
</evidence>
<evidence type="ECO:0000256" key="24">
    <source>
        <dbReference type="ARBA" id="ARBA00034000"/>
    </source>
</evidence>
<dbReference type="GO" id="GO:0008360">
    <property type="term" value="P:regulation of cell shape"/>
    <property type="evidence" value="ECO:0007669"/>
    <property type="project" value="UniProtKB-KW"/>
</dbReference>
<dbReference type="Gene3D" id="3.40.710.10">
    <property type="entry name" value="DD-peptidase/beta-lactamase superfamily"/>
    <property type="match status" value="2"/>
</dbReference>
<dbReference type="PANTHER" id="PTHR32282">
    <property type="entry name" value="BINDING PROTEIN TRANSPEPTIDASE, PUTATIVE-RELATED"/>
    <property type="match status" value="1"/>
</dbReference>
<evidence type="ECO:0000256" key="9">
    <source>
        <dbReference type="ARBA" id="ARBA00022519"/>
    </source>
</evidence>
<dbReference type="InterPro" id="IPR031376">
    <property type="entry name" value="PCB_OB"/>
</dbReference>
<evidence type="ECO:0000256" key="27">
    <source>
        <dbReference type="ARBA" id="ARBA00060592"/>
    </source>
</evidence>
<evidence type="ECO:0000256" key="1">
    <source>
        <dbReference type="ARBA" id="ARBA00002624"/>
    </source>
</evidence>
<evidence type="ECO:0000256" key="14">
    <source>
        <dbReference type="ARBA" id="ARBA00022692"/>
    </source>
</evidence>
<dbReference type="SUPFAM" id="SSF56601">
    <property type="entry name" value="beta-lactamase/transpeptidase-like"/>
    <property type="match status" value="1"/>
</dbReference>
<keyword evidence="14 29" id="KW-0812">Transmembrane</keyword>
<dbReference type="UniPathway" id="UPA00219"/>
<feature type="region of interest" description="Disordered" evidence="28">
    <location>
        <begin position="637"/>
        <end position="697"/>
    </location>
</feature>
<proteinExistence type="inferred from homology"/>
<organism evidence="33 34">
    <name type="scientific">Vibrio mangrovi</name>
    <dbReference type="NCBI Taxonomy" id="474394"/>
    <lineage>
        <taxon>Bacteria</taxon>
        <taxon>Pseudomonadati</taxon>
        <taxon>Pseudomonadota</taxon>
        <taxon>Gammaproteobacteria</taxon>
        <taxon>Vibrionales</taxon>
        <taxon>Vibrionaceae</taxon>
        <taxon>Vibrio</taxon>
    </lineage>
</organism>
<keyword evidence="9" id="KW-0997">Cell inner membrane</keyword>
<evidence type="ECO:0000256" key="7">
    <source>
        <dbReference type="ARBA" id="ARBA00018638"/>
    </source>
</evidence>
<keyword evidence="19 29" id="KW-1133">Transmembrane helix</keyword>
<evidence type="ECO:0000256" key="3">
    <source>
        <dbReference type="ARBA" id="ARBA00004752"/>
    </source>
</evidence>
<dbReference type="SUPFAM" id="SSF53955">
    <property type="entry name" value="Lysozyme-like"/>
    <property type="match status" value="1"/>
</dbReference>
<dbReference type="InterPro" id="IPR023346">
    <property type="entry name" value="Lysozyme-like_dom_sf"/>
</dbReference>
<evidence type="ECO:0000256" key="22">
    <source>
        <dbReference type="ARBA" id="ARBA00023268"/>
    </source>
</evidence>
<dbReference type="Pfam" id="PF00905">
    <property type="entry name" value="Transpeptidase"/>
    <property type="match status" value="1"/>
</dbReference>
<dbReference type="GO" id="GO:0008955">
    <property type="term" value="F:peptidoglycan glycosyltransferase activity"/>
    <property type="evidence" value="ECO:0007669"/>
    <property type="project" value="UniProtKB-EC"/>
</dbReference>
<comment type="function">
    <text evidence="1">Cell wall formation. Synthesis of cross-linked peptidoglycan from the lipid intermediates. The enzyme has a penicillin-insensitive transglycosylase N-terminal domain (formation of linear glycan strands) and a penicillin-sensitive transpeptidase C-terminal domain (cross-linking of the peptide subunits).</text>
</comment>
<dbReference type="GO" id="GO:0046677">
    <property type="term" value="P:response to antibiotic"/>
    <property type="evidence" value="ECO:0007669"/>
    <property type="project" value="UniProtKB-KW"/>
</dbReference>
<feature type="compositionally biased region" description="Polar residues" evidence="28">
    <location>
        <begin position="637"/>
        <end position="666"/>
    </location>
</feature>
<evidence type="ECO:0000256" key="16">
    <source>
        <dbReference type="ARBA" id="ARBA00022960"/>
    </source>
</evidence>
<dbReference type="InterPro" id="IPR036950">
    <property type="entry name" value="PBP_transglycosylase"/>
</dbReference>
<dbReference type="PANTHER" id="PTHR32282:SF27">
    <property type="entry name" value="PENICILLIN-BINDING PROTEIN 1A"/>
    <property type="match status" value="1"/>
</dbReference>
<dbReference type="EC" id="2.4.99.28" evidence="25"/>
<feature type="domain" description="Penicillin-binding protein transpeptidase" evidence="30">
    <location>
        <begin position="445"/>
        <end position="769"/>
    </location>
</feature>
<evidence type="ECO:0000256" key="18">
    <source>
        <dbReference type="ARBA" id="ARBA00022984"/>
    </source>
</evidence>
<evidence type="ECO:0000256" key="2">
    <source>
        <dbReference type="ARBA" id="ARBA00004249"/>
    </source>
</evidence>
<dbReference type="GO" id="GO:0009252">
    <property type="term" value="P:peptidoglycan biosynthetic process"/>
    <property type="evidence" value="ECO:0007669"/>
    <property type="project" value="UniProtKB-UniPathway"/>
</dbReference>
<comment type="pathway">
    <text evidence="3">Cell wall biogenesis; peptidoglycan biosynthesis.</text>
</comment>
<dbReference type="InterPro" id="IPR012338">
    <property type="entry name" value="Beta-lactam/transpept-like"/>
</dbReference>
<evidence type="ECO:0000256" key="19">
    <source>
        <dbReference type="ARBA" id="ARBA00022989"/>
    </source>
</evidence>
<evidence type="ECO:0000256" key="5">
    <source>
        <dbReference type="ARBA" id="ARBA00007739"/>
    </source>
</evidence>
<dbReference type="EC" id="3.4.16.4" evidence="6"/>
<evidence type="ECO:0000256" key="8">
    <source>
        <dbReference type="ARBA" id="ARBA00022475"/>
    </source>
</evidence>
<keyword evidence="17" id="KW-0735">Signal-anchor</keyword>
<keyword evidence="13" id="KW-0808">Transferase</keyword>
<keyword evidence="20 29" id="KW-0472">Membrane</keyword>
<dbReference type="InterPro" id="IPR001264">
    <property type="entry name" value="Glyco_trans_51"/>
</dbReference>
<evidence type="ECO:0000256" key="29">
    <source>
        <dbReference type="SAM" id="Phobius"/>
    </source>
</evidence>
<keyword evidence="21" id="KW-0046">Antibiotic resistance</keyword>
<dbReference type="OrthoDB" id="9766909at2"/>
<keyword evidence="8" id="KW-1003">Cell membrane</keyword>
<dbReference type="GO" id="GO:0071555">
    <property type="term" value="P:cell wall organization"/>
    <property type="evidence" value="ECO:0007669"/>
    <property type="project" value="UniProtKB-KW"/>
</dbReference>
<keyword evidence="10" id="KW-0121">Carboxypeptidase</keyword>
<comment type="catalytic activity">
    <reaction evidence="26">
        <text>[GlcNAc-(1-&gt;4)-Mur2Ac(oyl-L-Ala-gamma-D-Glu-L-Lys-D-Ala-D-Ala)](n)-di-trans,octa-cis-undecaprenyl diphosphate + beta-D-GlcNAc-(1-&gt;4)-Mur2Ac(oyl-L-Ala-gamma-D-Glu-L-Lys-D-Ala-D-Ala)-di-trans,octa-cis-undecaprenyl diphosphate = [GlcNAc-(1-&gt;4)-Mur2Ac(oyl-L-Ala-gamma-D-Glu-L-Lys-D-Ala-D-Ala)](n+1)-di-trans,octa-cis-undecaprenyl diphosphate + di-trans,octa-cis-undecaprenyl diphosphate + H(+)</text>
        <dbReference type="Rhea" id="RHEA:23708"/>
        <dbReference type="Rhea" id="RHEA-COMP:9602"/>
        <dbReference type="Rhea" id="RHEA-COMP:9603"/>
        <dbReference type="ChEBI" id="CHEBI:15378"/>
        <dbReference type="ChEBI" id="CHEBI:58405"/>
        <dbReference type="ChEBI" id="CHEBI:60033"/>
        <dbReference type="ChEBI" id="CHEBI:78435"/>
        <dbReference type="EC" id="2.4.99.28"/>
    </reaction>
</comment>
<comment type="catalytic activity">
    <reaction evidence="24">
        <text>Preferential cleavage: (Ac)2-L-Lys-D-Ala-|-D-Ala. Also transpeptidation of peptidyl-alanyl moieties that are N-acyl substituents of D-alanine.</text>
        <dbReference type="EC" id="3.4.16.4"/>
    </reaction>
</comment>
<evidence type="ECO:0000256" key="28">
    <source>
        <dbReference type="SAM" id="MobiDB-lite"/>
    </source>
</evidence>
<evidence type="ECO:0000256" key="12">
    <source>
        <dbReference type="ARBA" id="ARBA00022676"/>
    </source>
</evidence>
<dbReference type="Pfam" id="PF17092">
    <property type="entry name" value="PCB_OB"/>
    <property type="match status" value="1"/>
</dbReference>
<reference evidence="33 34" key="1">
    <citation type="submission" date="2017-05" db="EMBL/GenBank/DDBJ databases">
        <authorList>
            <person name="Song R."/>
            <person name="Chenine A.L."/>
            <person name="Ruprecht R.M."/>
        </authorList>
    </citation>
    <scope>NUCLEOTIDE SEQUENCE [LARGE SCALE GENOMIC DNA]</scope>
    <source>
        <strain evidence="33 34">CECT 7927</strain>
    </source>
</reference>
<evidence type="ECO:0000313" key="33">
    <source>
        <dbReference type="EMBL" id="SMS02226.1"/>
    </source>
</evidence>
<protein>
    <recommendedName>
        <fullName evidence="7">Penicillin-binding protein 1A</fullName>
        <ecNumber evidence="25">2.4.99.28</ecNumber>
        <ecNumber evidence="6">3.4.16.4</ecNumber>
    </recommendedName>
</protein>
<keyword evidence="11" id="KW-0645">Protease</keyword>
<comment type="subcellular location">
    <subcellularLocation>
        <location evidence="2">Cell inner membrane</location>
        <topology evidence="2">Single-pass type II membrane protein</topology>
    </subcellularLocation>
</comment>
<gene>
    <name evidence="33" type="primary">mrcA</name>
    <name evidence="33" type="ORF">VIM7927_03544</name>
</gene>
<keyword evidence="15" id="KW-0378">Hydrolase</keyword>
<evidence type="ECO:0000256" key="20">
    <source>
        <dbReference type="ARBA" id="ARBA00023136"/>
    </source>
</evidence>
<evidence type="ECO:0000313" key="34">
    <source>
        <dbReference type="Proteomes" id="UP000196125"/>
    </source>
</evidence>
<dbReference type="Gene3D" id="1.10.3810.10">
    <property type="entry name" value="Biosynthetic peptidoglycan transglycosylase-like"/>
    <property type="match status" value="1"/>
</dbReference>
<keyword evidence="16" id="KW-0133">Cell shape</keyword>
<evidence type="ECO:0000256" key="6">
    <source>
        <dbReference type="ARBA" id="ARBA00012448"/>
    </source>
</evidence>